<dbReference type="PANTHER" id="PTHR37526:SF1">
    <property type="entry name" value="PROTEIN TUSB"/>
    <property type="match status" value="1"/>
</dbReference>
<dbReference type="SUPFAM" id="SSF75169">
    <property type="entry name" value="DsrEFH-like"/>
    <property type="match status" value="1"/>
</dbReference>
<dbReference type="KEGG" id="mars:A8C75_09420"/>
<gene>
    <name evidence="1" type="ORF">A8C75_09420</name>
</gene>
<keyword evidence="2" id="KW-1185">Reference proteome</keyword>
<proteinExistence type="predicted"/>
<dbReference type="Pfam" id="PF04077">
    <property type="entry name" value="DsrH"/>
    <property type="match status" value="1"/>
</dbReference>
<dbReference type="RefSeq" id="WP_067381194.1">
    <property type="nucleotide sequence ID" value="NZ_CP015839.1"/>
</dbReference>
<dbReference type="NCBIfam" id="TIGR03011">
    <property type="entry name" value="sulf_tusB_dsrH"/>
    <property type="match status" value="1"/>
</dbReference>
<dbReference type="OrthoDB" id="9795117at2"/>
<sequence>MTLHTLNRAPSNAALLADCLRACSSGDTLLLIEDGAYCALAGQPIAWPIGVTVCALAADVAARGLDNRLASSIEQVDDAGFVQLCCEHARVISWY</sequence>
<reference evidence="1 2" key="2">
    <citation type="journal article" date="2018" name="Int. J. Syst. Evol. Microbiol.">
        <title>Marinobacterium aestuarii sp. nov., a benzene-degrading marine bacterium isolated from estuary sediment.</title>
        <authorList>
            <person name="Bae S.S."/>
            <person name="Jung J."/>
            <person name="Chung D."/>
            <person name="Baek K."/>
        </authorList>
    </citation>
    <scope>NUCLEOTIDE SEQUENCE [LARGE SCALE GENOMIC DNA]</scope>
    <source>
        <strain evidence="1 2">ST58-10</strain>
    </source>
</reference>
<accession>A0A1A9EYH1</accession>
<dbReference type="PANTHER" id="PTHR37526">
    <property type="entry name" value="PROTEIN TUSB"/>
    <property type="match status" value="1"/>
</dbReference>
<protein>
    <recommendedName>
        <fullName evidence="3">Sulfur relay protein DsrH</fullName>
    </recommendedName>
</protein>
<evidence type="ECO:0000313" key="1">
    <source>
        <dbReference type="EMBL" id="ANG62681.1"/>
    </source>
</evidence>
<dbReference type="GO" id="GO:0002143">
    <property type="term" value="P:tRNA wobble position uridine thiolation"/>
    <property type="evidence" value="ECO:0007669"/>
    <property type="project" value="InterPro"/>
</dbReference>
<dbReference type="AlphaFoldDB" id="A0A1A9EYH1"/>
<dbReference type="EMBL" id="CP015839">
    <property type="protein sequence ID" value="ANG62681.1"/>
    <property type="molecule type" value="Genomic_DNA"/>
</dbReference>
<dbReference type="Gene3D" id="3.40.1260.10">
    <property type="entry name" value="DsrEFH-like"/>
    <property type="match status" value="1"/>
</dbReference>
<evidence type="ECO:0008006" key="3">
    <source>
        <dbReference type="Google" id="ProtNLM"/>
    </source>
</evidence>
<name>A0A1A9EYH1_9GAMM</name>
<organism evidence="1 2">
    <name type="scientific">Marinobacterium aestuarii</name>
    <dbReference type="NCBI Taxonomy" id="1821621"/>
    <lineage>
        <taxon>Bacteria</taxon>
        <taxon>Pseudomonadati</taxon>
        <taxon>Pseudomonadota</taxon>
        <taxon>Gammaproteobacteria</taxon>
        <taxon>Oceanospirillales</taxon>
        <taxon>Oceanospirillaceae</taxon>
        <taxon>Marinobacterium</taxon>
    </lineage>
</organism>
<dbReference type="InterPro" id="IPR027396">
    <property type="entry name" value="DsrEFH-like"/>
</dbReference>
<dbReference type="STRING" id="1821621.A8C75_09420"/>
<evidence type="ECO:0000313" key="2">
    <source>
        <dbReference type="Proteomes" id="UP000078070"/>
    </source>
</evidence>
<dbReference type="Proteomes" id="UP000078070">
    <property type="component" value="Chromosome"/>
</dbReference>
<dbReference type="GO" id="GO:1990228">
    <property type="term" value="C:sulfurtransferase complex"/>
    <property type="evidence" value="ECO:0007669"/>
    <property type="project" value="TreeGrafter"/>
</dbReference>
<reference evidence="2" key="1">
    <citation type="submission" date="2016-05" db="EMBL/GenBank/DDBJ databases">
        <authorList>
            <person name="Baek K."/>
            <person name="Yang S.-J."/>
        </authorList>
    </citation>
    <scope>NUCLEOTIDE SEQUENCE [LARGE SCALE GENOMIC DNA]</scope>
    <source>
        <strain evidence="2">ST58-10</strain>
    </source>
</reference>
<dbReference type="InterPro" id="IPR007215">
    <property type="entry name" value="Sulphur_relay_TusB/DsrH"/>
</dbReference>